<evidence type="ECO:0000313" key="3">
    <source>
        <dbReference type="Proteomes" id="UP001140091"/>
    </source>
</evidence>
<keyword evidence="3" id="KW-1185">Reference proteome</keyword>
<protein>
    <submittedName>
        <fullName evidence="2">Uncharacterized protein</fullName>
    </submittedName>
</protein>
<accession>A0A9W8JI81</accession>
<dbReference type="Proteomes" id="UP001140091">
    <property type="component" value="Unassembled WGS sequence"/>
</dbReference>
<feature type="non-terminal residue" evidence="2">
    <location>
        <position position="435"/>
    </location>
</feature>
<feature type="region of interest" description="Disordered" evidence="1">
    <location>
        <begin position="50"/>
        <end position="80"/>
    </location>
</feature>
<evidence type="ECO:0000313" key="2">
    <source>
        <dbReference type="EMBL" id="KAJ2934123.1"/>
    </source>
</evidence>
<sequence length="435" mass="48676">MRRVKRAYTARIETGLELDCTNAFPSPPPSPPLITPGNPGERRLVIRPLGGTASSSLSTTSTSATHTIRGDDDDTETEPALAAQPPLRLAQPLADPQFQPEYPRPPQAKETFDLIFDATSNRYILPPSVSQHVSHLRYHLSRAYEHRKAEEALKEARAKVRGEVKAFEGRWRGKGRKRGREKDKERDAGETKARIRALQAGVHKFLQPSLHVRPASAPECSTLIHSEDKDKSTLRIQDPISPSRFLSILQSRSSENVLEEVDVKLKLWEGWEWDVEVEWELEFWKPGSNASSEAEGRAVTPVHLPHLKRLGIATVDAVPLRPILERVKAPLLEEVCLGVTASSSSSPGGRNSSTRQTQKDAQRCLEGEPWTALDRAEGGTVMSLHVELRLPHVQFNEEKWVEEVKRLTPAQLNANSNKDQLRKGELESEAITWVF</sequence>
<feature type="compositionally biased region" description="Low complexity" evidence="1">
    <location>
        <begin position="342"/>
        <end position="353"/>
    </location>
</feature>
<dbReference type="AlphaFoldDB" id="A0A9W8JI81"/>
<dbReference type="EMBL" id="JANBPK010000726">
    <property type="protein sequence ID" value="KAJ2934123.1"/>
    <property type="molecule type" value="Genomic_DNA"/>
</dbReference>
<feature type="compositionally biased region" description="Basic and acidic residues" evidence="1">
    <location>
        <begin position="180"/>
        <end position="191"/>
    </location>
</feature>
<dbReference type="OrthoDB" id="3081234at2759"/>
<evidence type="ECO:0000256" key="1">
    <source>
        <dbReference type="SAM" id="MobiDB-lite"/>
    </source>
</evidence>
<gene>
    <name evidence="2" type="ORF">H1R20_g3014</name>
</gene>
<reference evidence="2" key="1">
    <citation type="submission" date="2022-06" db="EMBL/GenBank/DDBJ databases">
        <title>Genome Sequence of Candolleomyces eurysporus.</title>
        <authorList>
            <person name="Buettner E."/>
        </authorList>
    </citation>
    <scope>NUCLEOTIDE SEQUENCE</scope>
    <source>
        <strain evidence="2">VTCC 930004</strain>
    </source>
</reference>
<feature type="region of interest" description="Disordered" evidence="1">
    <location>
        <begin position="171"/>
        <end position="191"/>
    </location>
</feature>
<feature type="compositionally biased region" description="Low complexity" evidence="1">
    <location>
        <begin position="50"/>
        <end position="65"/>
    </location>
</feature>
<comment type="caution">
    <text evidence="2">The sequence shown here is derived from an EMBL/GenBank/DDBJ whole genome shotgun (WGS) entry which is preliminary data.</text>
</comment>
<proteinExistence type="predicted"/>
<feature type="region of interest" description="Disordered" evidence="1">
    <location>
        <begin position="340"/>
        <end position="364"/>
    </location>
</feature>
<organism evidence="2 3">
    <name type="scientific">Candolleomyces eurysporus</name>
    <dbReference type="NCBI Taxonomy" id="2828524"/>
    <lineage>
        <taxon>Eukaryota</taxon>
        <taxon>Fungi</taxon>
        <taxon>Dikarya</taxon>
        <taxon>Basidiomycota</taxon>
        <taxon>Agaricomycotina</taxon>
        <taxon>Agaricomycetes</taxon>
        <taxon>Agaricomycetidae</taxon>
        <taxon>Agaricales</taxon>
        <taxon>Agaricineae</taxon>
        <taxon>Psathyrellaceae</taxon>
        <taxon>Candolleomyces</taxon>
    </lineage>
</organism>
<name>A0A9W8JI81_9AGAR</name>